<dbReference type="EMBL" id="CAJNJA010059497">
    <property type="protein sequence ID" value="CAE7867878.1"/>
    <property type="molecule type" value="Genomic_DNA"/>
</dbReference>
<gene>
    <name evidence="2" type="ORF">SNEC2469_LOCUS27879</name>
</gene>
<protein>
    <submittedName>
        <fullName evidence="2">Uncharacterized protein</fullName>
    </submittedName>
</protein>
<reference evidence="2" key="1">
    <citation type="submission" date="2021-02" db="EMBL/GenBank/DDBJ databases">
        <authorList>
            <person name="Dougan E. K."/>
            <person name="Rhodes N."/>
            <person name="Thang M."/>
            <person name="Chan C."/>
        </authorList>
    </citation>
    <scope>NUCLEOTIDE SEQUENCE</scope>
</reference>
<evidence type="ECO:0000313" key="3">
    <source>
        <dbReference type="Proteomes" id="UP000601435"/>
    </source>
</evidence>
<keyword evidence="3" id="KW-1185">Reference proteome</keyword>
<feature type="compositionally biased region" description="Low complexity" evidence="1">
    <location>
        <begin position="11"/>
        <end position="27"/>
    </location>
</feature>
<evidence type="ECO:0000313" key="2">
    <source>
        <dbReference type="EMBL" id="CAE7867878.1"/>
    </source>
</evidence>
<dbReference type="AlphaFoldDB" id="A0A813AJQ3"/>
<proteinExistence type="predicted"/>
<name>A0A813AJQ3_9DINO</name>
<evidence type="ECO:0000256" key="1">
    <source>
        <dbReference type="SAM" id="MobiDB-lite"/>
    </source>
</evidence>
<sequence length="88" mass="9293">MRTMMTHDSGSAPSKESQKPSPSSGSMDMDDDDPYMQEAADGLSKALGPGWNKQTLEADADRKTSALLKGISGSSSLRGLTDMLGSLR</sequence>
<dbReference type="OrthoDB" id="441046at2759"/>
<dbReference type="Proteomes" id="UP000601435">
    <property type="component" value="Unassembled WGS sequence"/>
</dbReference>
<feature type="region of interest" description="Disordered" evidence="1">
    <location>
        <begin position="1"/>
        <end position="55"/>
    </location>
</feature>
<organism evidence="2 3">
    <name type="scientific">Symbiodinium necroappetens</name>
    <dbReference type="NCBI Taxonomy" id="1628268"/>
    <lineage>
        <taxon>Eukaryota</taxon>
        <taxon>Sar</taxon>
        <taxon>Alveolata</taxon>
        <taxon>Dinophyceae</taxon>
        <taxon>Suessiales</taxon>
        <taxon>Symbiodiniaceae</taxon>
        <taxon>Symbiodinium</taxon>
    </lineage>
</organism>
<accession>A0A813AJQ3</accession>
<comment type="caution">
    <text evidence="2">The sequence shown here is derived from an EMBL/GenBank/DDBJ whole genome shotgun (WGS) entry which is preliminary data.</text>
</comment>